<dbReference type="NCBIfam" id="NF001263">
    <property type="entry name" value="PRK00226.1-4"/>
    <property type="match status" value="1"/>
</dbReference>
<dbReference type="Pfam" id="PF01272">
    <property type="entry name" value="GreA_GreB"/>
    <property type="match status" value="1"/>
</dbReference>
<dbReference type="InterPro" id="IPR023459">
    <property type="entry name" value="Tscrpt_elong_fac_GreA/B_fam"/>
</dbReference>
<keyword evidence="8" id="KW-0175">Coiled coil</keyword>
<dbReference type="NCBIfam" id="NF001261">
    <property type="entry name" value="PRK00226.1-2"/>
    <property type="match status" value="1"/>
</dbReference>
<dbReference type="Proteomes" id="UP000184389">
    <property type="component" value="Unassembled WGS sequence"/>
</dbReference>
<protein>
    <recommendedName>
        <fullName evidence="2 8">Transcription elongation factor GreA</fullName>
    </recommendedName>
    <alternativeName>
        <fullName evidence="7 8">Transcript cleavage factor GreA</fullName>
    </alternativeName>
</protein>
<evidence type="ECO:0000256" key="2">
    <source>
        <dbReference type="ARBA" id="ARBA00013729"/>
    </source>
</evidence>
<evidence type="ECO:0000256" key="3">
    <source>
        <dbReference type="ARBA" id="ARBA00023015"/>
    </source>
</evidence>
<sequence>MTEKEVFLTVEGLKKLEDELDELKTVRRKEVAERIKQALAFGDISENSEYDEAKNEQAQLEERIVKLENMLRNAKIIDDEDISTDRVSIGSRVCVKDLEYDEEIEYTIVGSAEADPYEGKISNESPVGNAILGRKKGDIVEVQVPDGKIKYEILSIAR</sequence>
<evidence type="ECO:0000259" key="11">
    <source>
        <dbReference type="Pfam" id="PF03449"/>
    </source>
</evidence>
<evidence type="ECO:0000256" key="7">
    <source>
        <dbReference type="ARBA" id="ARBA00030776"/>
    </source>
</evidence>
<dbReference type="GO" id="GO:0032784">
    <property type="term" value="P:regulation of DNA-templated transcription elongation"/>
    <property type="evidence" value="ECO:0007669"/>
    <property type="project" value="UniProtKB-UniRule"/>
</dbReference>
<dbReference type="OrthoDB" id="9808774at2"/>
<dbReference type="GO" id="GO:0070063">
    <property type="term" value="F:RNA polymerase binding"/>
    <property type="evidence" value="ECO:0007669"/>
    <property type="project" value="InterPro"/>
</dbReference>
<comment type="function">
    <text evidence="6 8 9">Necessary for efficient RNA polymerase transcription elongation past template-encoded arresting sites. The arresting sites in DNA have the property of trapping a certain fraction of elongating RNA polymerases that pass through, resulting in locked ternary complexes. Cleavage of the nascent transcript by cleavage factors such as GreA or GreB allows the resumption of elongation from the new 3'terminus. GreA releases sequences of 2 to 3 nucleotides.</text>
</comment>
<reference evidence="12 13" key="1">
    <citation type="submission" date="2016-11" db="EMBL/GenBank/DDBJ databases">
        <authorList>
            <person name="Jaros S."/>
            <person name="Januszkiewicz K."/>
            <person name="Wedrychowicz H."/>
        </authorList>
    </citation>
    <scope>NUCLEOTIDE SEQUENCE [LARGE SCALE GENOMIC DNA]</scope>
    <source>
        <strain evidence="12 13">DSM 13106</strain>
    </source>
</reference>
<keyword evidence="12" id="KW-0648">Protein biosynthesis</keyword>
<dbReference type="PANTHER" id="PTHR30437:SF4">
    <property type="entry name" value="TRANSCRIPTION ELONGATION FACTOR GREA"/>
    <property type="match status" value="1"/>
</dbReference>
<accession>A0A1M5Y7D8</accession>
<dbReference type="PROSITE" id="PS00830">
    <property type="entry name" value="GREAB_2"/>
    <property type="match status" value="1"/>
</dbReference>
<dbReference type="SUPFAM" id="SSF46557">
    <property type="entry name" value="GreA transcript cleavage protein, N-terminal domain"/>
    <property type="match status" value="1"/>
</dbReference>
<feature type="coiled-coil region" evidence="8">
    <location>
        <begin position="13"/>
        <end position="77"/>
    </location>
</feature>
<dbReference type="STRING" id="1123281.SAMN02745180_02034"/>
<evidence type="ECO:0000256" key="1">
    <source>
        <dbReference type="ARBA" id="ARBA00008213"/>
    </source>
</evidence>
<dbReference type="SUPFAM" id="SSF54534">
    <property type="entry name" value="FKBP-like"/>
    <property type="match status" value="1"/>
</dbReference>
<dbReference type="PANTHER" id="PTHR30437">
    <property type="entry name" value="TRANSCRIPTION ELONGATION FACTOR GREA"/>
    <property type="match status" value="1"/>
</dbReference>
<proteinExistence type="inferred from homology"/>
<dbReference type="InterPro" id="IPR018151">
    <property type="entry name" value="TF_GreA/GreB_CS"/>
</dbReference>
<keyword evidence="5 8" id="KW-0804">Transcription</keyword>
<name>A0A1M5Y7D8_9FIRM</name>
<dbReference type="AlphaFoldDB" id="A0A1M5Y7D8"/>
<evidence type="ECO:0000256" key="8">
    <source>
        <dbReference type="HAMAP-Rule" id="MF_00105"/>
    </source>
</evidence>
<dbReference type="FunFam" id="3.10.50.30:FF:000001">
    <property type="entry name" value="Transcription elongation factor GreA"/>
    <property type="match status" value="1"/>
</dbReference>
<keyword evidence="12" id="KW-0251">Elongation factor</keyword>
<dbReference type="Gene3D" id="3.10.50.30">
    <property type="entry name" value="Transcription elongation factor, GreA/GreB, C-terminal domain"/>
    <property type="match status" value="1"/>
</dbReference>
<dbReference type="Gene3D" id="1.10.287.180">
    <property type="entry name" value="Transcription elongation factor, GreA/GreB, N-terminal domain"/>
    <property type="match status" value="1"/>
</dbReference>
<comment type="similarity">
    <text evidence="1 8 9">Belongs to the GreA/GreB family.</text>
</comment>
<gene>
    <name evidence="8" type="primary">greA</name>
    <name evidence="12" type="ORF">SAMN02745180_02034</name>
</gene>
<feature type="domain" description="Transcription elongation factor GreA/GreB C-terminal" evidence="10">
    <location>
        <begin position="83"/>
        <end position="157"/>
    </location>
</feature>
<dbReference type="InterPro" id="IPR001437">
    <property type="entry name" value="Tscrpt_elong_fac_GreA/B_C"/>
</dbReference>
<dbReference type="GO" id="GO:0006354">
    <property type="term" value="P:DNA-templated transcription elongation"/>
    <property type="evidence" value="ECO:0007669"/>
    <property type="project" value="TreeGrafter"/>
</dbReference>
<dbReference type="Pfam" id="PF03449">
    <property type="entry name" value="GreA_GreB_N"/>
    <property type="match status" value="1"/>
</dbReference>
<evidence type="ECO:0000313" key="12">
    <source>
        <dbReference type="EMBL" id="SHI07724.1"/>
    </source>
</evidence>
<dbReference type="InterPro" id="IPR036953">
    <property type="entry name" value="GreA/GreB_C_sf"/>
</dbReference>
<dbReference type="InterPro" id="IPR022691">
    <property type="entry name" value="Tscrpt_elong_fac_GreA/B_N"/>
</dbReference>
<evidence type="ECO:0000256" key="9">
    <source>
        <dbReference type="RuleBase" id="RU000556"/>
    </source>
</evidence>
<organism evidence="12 13">
    <name type="scientific">Sporanaerobacter acetigenes DSM 13106</name>
    <dbReference type="NCBI Taxonomy" id="1123281"/>
    <lineage>
        <taxon>Bacteria</taxon>
        <taxon>Bacillati</taxon>
        <taxon>Bacillota</taxon>
        <taxon>Tissierellia</taxon>
        <taxon>Tissierellales</taxon>
        <taxon>Sporanaerobacteraceae</taxon>
        <taxon>Sporanaerobacter</taxon>
    </lineage>
</organism>
<dbReference type="RefSeq" id="WP_072744680.1">
    <property type="nucleotide sequence ID" value="NZ_FQXR01000009.1"/>
</dbReference>
<dbReference type="EMBL" id="FQXR01000009">
    <property type="protein sequence ID" value="SHI07724.1"/>
    <property type="molecule type" value="Genomic_DNA"/>
</dbReference>
<evidence type="ECO:0000256" key="6">
    <source>
        <dbReference type="ARBA" id="ARBA00024916"/>
    </source>
</evidence>
<feature type="domain" description="Transcription elongation factor GreA/GreB N-terminal" evidence="11">
    <location>
        <begin position="7"/>
        <end position="76"/>
    </location>
</feature>
<evidence type="ECO:0000256" key="5">
    <source>
        <dbReference type="ARBA" id="ARBA00023163"/>
    </source>
</evidence>
<dbReference type="HAMAP" id="MF_00105">
    <property type="entry name" value="GreA_GreB"/>
    <property type="match status" value="1"/>
</dbReference>
<evidence type="ECO:0000259" key="10">
    <source>
        <dbReference type="Pfam" id="PF01272"/>
    </source>
</evidence>
<dbReference type="InterPro" id="IPR006359">
    <property type="entry name" value="Tscrpt_elong_fac_GreA"/>
</dbReference>
<dbReference type="InterPro" id="IPR028624">
    <property type="entry name" value="Tscrpt_elong_fac_GreA/B"/>
</dbReference>
<keyword evidence="4 8" id="KW-0238">DNA-binding</keyword>
<dbReference type="PIRSF" id="PIRSF006092">
    <property type="entry name" value="GreA_GreB"/>
    <property type="match status" value="1"/>
</dbReference>
<evidence type="ECO:0000313" key="13">
    <source>
        <dbReference type="Proteomes" id="UP000184389"/>
    </source>
</evidence>
<dbReference type="GO" id="GO:0003677">
    <property type="term" value="F:DNA binding"/>
    <property type="evidence" value="ECO:0007669"/>
    <property type="project" value="UniProtKB-UniRule"/>
</dbReference>
<dbReference type="FunFam" id="1.10.287.180:FF:000001">
    <property type="entry name" value="Transcription elongation factor GreA"/>
    <property type="match status" value="1"/>
</dbReference>
<dbReference type="InterPro" id="IPR036805">
    <property type="entry name" value="Tscrpt_elong_fac_GreA/B_N_sf"/>
</dbReference>
<dbReference type="NCBIfam" id="TIGR01462">
    <property type="entry name" value="greA"/>
    <property type="match status" value="1"/>
</dbReference>
<keyword evidence="3 8" id="KW-0805">Transcription regulation</keyword>
<evidence type="ECO:0000256" key="4">
    <source>
        <dbReference type="ARBA" id="ARBA00023125"/>
    </source>
</evidence>
<dbReference type="PROSITE" id="PS00829">
    <property type="entry name" value="GREAB_1"/>
    <property type="match status" value="1"/>
</dbReference>
<keyword evidence="13" id="KW-1185">Reference proteome</keyword>
<dbReference type="GO" id="GO:0003746">
    <property type="term" value="F:translation elongation factor activity"/>
    <property type="evidence" value="ECO:0007669"/>
    <property type="project" value="UniProtKB-KW"/>
</dbReference>